<dbReference type="InterPro" id="IPR036388">
    <property type="entry name" value="WH-like_DNA-bd_sf"/>
</dbReference>
<evidence type="ECO:0008006" key="5">
    <source>
        <dbReference type="Google" id="ProtNLM"/>
    </source>
</evidence>
<evidence type="ECO:0000259" key="2">
    <source>
        <dbReference type="Pfam" id="PF11422"/>
    </source>
</evidence>
<dbReference type="Gene3D" id="1.10.10.10">
    <property type="entry name" value="Winged helix-like DNA-binding domain superfamily/Winged helix DNA-binding domain"/>
    <property type="match status" value="1"/>
</dbReference>
<comment type="caution">
    <text evidence="3">The sequence shown here is derived from an EMBL/GenBank/DDBJ whole genome shotgun (WGS) entry which is preliminary data.</text>
</comment>
<proteinExistence type="predicted"/>
<dbReference type="InterPro" id="IPR036390">
    <property type="entry name" value="WH_DNA-bd_sf"/>
</dbReference>
<sequence>MDSVIDAPNEGLSSPDFAARHLPKNIQDIIHRRSSRDPSSRFSRKLHALLSYVSANPNMEDEIGLSWIDDEIFQVNKKRLLEIMGIKLNTLNVNFKNLEFVQLHSDRPGWTRWRKRGFTKRAIIGEKQNIQNPNNINVNPNDNNGNDVDFFNAPPPEEEKVELKLGHMTTDQIDILTQHVNQEWHEIVGDMKSTNATYFIQVLANRYKQPEQPFENASDVLKAILAPKKAESIKFSDFYRFMSMFGPAETVMLKIHSLLEAAMKPSPWLYFGLIPDAESSQFFGYFNEQEPNCLMIHDKKGNYEYLWNLPLTPSNESYVIDSQNNKYTSWESYFQTHPISEFNHFDEPVLTNFVP</sequence>
<dbReference type="InterPro" id="IPR024238">
    <property type="entry name" value="IBP39_C"/>
</dbReference>
<protein>
    <recommendedName>
        <fullName evidence="5">39 kDa initiator binding protein</fullName>
    </recommendedName>
</protein>
<dbReference type="Proteomes" id="UP001470230">
    <property type="component" value="Unassembled WGS sequence"/>
</dbReference>
<feature type="domain" description="Initiator binding" evidence="1">
    <location>
        <begin position="21"/>
        <end position="106"/>
    </location>
</feature>
<dbReference type="EMBL" id="JAPFFF010000006">
    <property type="protein sequence ID" value="KAK8887891.1"/>
    <property type="molecule type" value="Genomic_DNA"/>
</dbReference>
<dbReference type="Pfam" id="PF11422">
    <property type="entry name" value="IBP39"/>
    <property type="match status" value="1"/>
</dbReference>
<dbReference type="InterPro" id="IPR036184">
    <property type="entry name" value="IBP39-like_C_sf"/>
</dbReference>
<dbReference type="SUPFAM" id="SSF103409">
    <property type="entry name" value="39 kda initiator binding protein, IBP39, C-terminal domains"/>
    <property type="match status" value="1"/>
</dbReference>
<accession>A0ABR2K9V9</accession>
<organism evidence="3 4">
    <name type="scientific">Tritrichomonas musculus</name>
    <dbReference type="NCBI Taxonomy" id="1915356"/>
    <lineage>
        <taxon>Eukaryota</taxon>
        <taxon>Metamonada</taxon>
        <taxon>Parabasalia</taxon>
        <taxon>Tritrichomonadida</taxon>
        <taxon>Tritrichomonadidae</taxon>
        <taxon>Tritrichomonas</taxon>
    </lineage>
</organism>
<dbReference type="Pfam" id="PF10416">
    <property type="entry name" value="IBD"/>
    <property type="match status" value="1"/>
</dbReference>
<gene>
    <name evidence="3" type="ORF">M9Y10_038950</name>
</gene>
<reference evidence="3 4" key="1">
    <citation type="submission" date="2024-04" db="EMBL/GenBank/DDBJ databases">
        <title>Tritrichomonas musculus Genome.</title>
        <authorList>
            <person name="Alves-Ferreira E."/>
            <person name="Grigg M."/>
            <person name="Lorenzi H."/>
            <person name="Galac M."/>
        </authorList>
    </citation>
    <scope>NUCLEOTIDE SEQUENCE [LARGE SCALE GENOMIC DNA]</scope>
    <source>
        <strain evidence="3 4">EAF2021</strain>
    </source>
</reference>
<dbReference type="SUPFAM" id="SSF46785">
    <property type="entry name" value="Winged helix' DNA-binding domain"/>
    <property type="match status" value="1"/>
</dbReference>
<name>A0ABR2K9V9_9EUKA</name>
<evidence type="ECO:0000259" key="1">
    <source>
        <dbReference type="Pfam" id="PF10416"/>
    </source>
</evidence>
<dbReference type="InterPro" id="IPR018845">
    <property type="entry name" value="Initiator-bd"/>
</dbReference>
<feature type="domain" description="Initiator binding protein 39kDa C-terminal" evidence="2">
    <location>
        <begin position="163"/>
        <end position="335"/>
    </location>
</feature>
<evidence type="ECO:0000313" key="3">
    <source>
        <dbReference type="EMBL" id="KAK8887891.1"/>
    </source>
</evidence>
<keyword evidence="4" id="KW-1185">Reference proteome</keyword>
<evidence type="ECO:0000313" key="4">
    <source>
        <dbReference type="Proteomes" id="UP001470230"/>
    </source>
</evidence>